<dbReference type="EMBL" id="KN817601">
    <property type="protein sequence ID" value="KJA17608.1"/>
    <property type="molecule type" value="Genomic_DNA"/>
</dbReference>
<evidence type="ECO:0000259" key="3">
    <source>
        <dbReference type="Pfam" id="PF24883"/>
    </source>
</evidence>
<dbReference type="GO" id="GO:0007166">
    <property type="term" value="P:cell surface receptor signaling pathway"/>
    <property type="evidence" value="ECO:0007669"/>
    <property type="project" value="InterPro"/>
</dbReference>
<gene>
    <name evidence="4" type="ORF">HYPSUDRAFT_206073</name>
</gene>
<dbReference type="PANTHER" id="PTHR10039">
    <property type="entry name" value="AMELOGENIN"/>
    <property type="match status" value="1"/>
</dbReference>
<dbReference type="SUPFAM" id="SSF52540">
    <property type="entry name" value="P-loop containing nucleoside triphosphate hydrolases"/>
    <property type="match status" value="1"/>
</dbReference>
<protein>
    <recommendedName>
        <fullName evidence="3">Nephrocystin 3-like N-terminal domain-containing protein</fullName>
    </recommendedName>
</protein>
<dbReference type="Gene3D" id="3.40.50.300">
    <property type="entry name" value="P-loop containing nucleotide triphosphate hydrolases"/>
    <property type="match status" value="1"/>
</dbReference>
<dbReference type="InterPro" id="IPR056884">
    <property type="entry name" value="NPHP3-like_N"/>
</dbReference>
<dbReference type="PANTHER" id="PTHR10039:SF17">
    <property type="entry name" value="FUNGAL STAND N-TERMINAL GOODBYE DOMAIN-CONTAINING PROTEIN-RELATED"/>
    <property type="match status" value="1"/>
</dbReference>
<keyword evidence="1" id="KW-0677">Repeat</keyword>
<dbReference type="Proteomes" id="UP000054270">
    <property type="component" value="Unassembled WGS sequence"/>
</dbReference>
<dbReference type="InterPro" id="IPR059179">
    <property type="entry name" value="MLKL-like_MCAfunc"/>
</dbReference>
<dbReference type="Gene3D" id="1.20.930.20">
    <property type="entry name" value="Adaptor protein Cbl, N-terminal domain"/>
    <property type="match status" value="1"/>
</dbReference>
<evidence type="ECO:0000256" key="1">
    <source>
        <dbReference type="ARBA" id="ARBA00022737"/>
    </source>
</evidence>
<evidence type="ECO:0000256" key="2">
    <source>
        <dbReference type="SAM" id="MobiDB-lite"/>
    </source>
</evidence>
<dbReference type="Pfam" id="PF24883">
    <property type="entry name" value="NPHP3_N"/>
    <property type="match status" value="1"/>
</dbReference>
<feature type="region of interest" description="Disordered" evidence="2">
    <location>
        <begin position="187"/>
        <end position="208"/>
    </location>
</feature>
<dbReference type="InterPro" id="IPR027417">
    <property type="entry name" value="P-loop_NTPase"/>
</dbReference>
<reference evidence="5" key="1">
    <citation type="submission" date="2014-04" db="EMBL/GenBank/DDBJ databases">
        <title>Evolutionary Origins and Diversification of the Mycorrhizal Mutualists.</title>
        <authorList>
            <consortium name="DOE Joint Genome Institute"/>
            <consortium name="Mycorrhizal Genomics Consortium"/>
            <person name="Kohler A."/>
            <person name="Kuo A."/>
            <person name="Nagy L.G."/>
            <person name="Floudas D."/>
            <person name="Copeland A."/>
            <person name="Barry K.W."/>
            <person name="Cichocki N."/>
            <person name="Veneault-Fourrey C."/>
            <person name="LaButti K."/>
            <person name="Lindquist E.A."/>
            <person name="Lipzen A."/>
            <person name="Lundell T."/>
            <person name="Morin E."/>
            <person name="Murat C."/>
            <person name="Riley R."/>
            <person name="Ohm R."/>
            <person name="Sun H."/>
            <person name="Tunlid A."/>
            <person name="Henrissat B."/>
            <person name="Grigoriev I.V."/>
            <person name="Hibbett D.S."/>
            <person name="Martin F."/>
        </authorList>
    </citation>
    <scope>NUCLEOTIDE SEQUENCE [LARGE SCALE GENOMIC DNA]</scope>
    <source>
        <strain evidence="5">FD-334 SS-4</strain>
    </source>
</reference>
<dbReference type="CDD" id="cd21037">
    <property type="entry name" value="MLKL_NTD"/>
    <property type="match status" value="1"/>
</dbReference>
<dbReference type="OrthoDB" id="3027122at2759"/>
<organism evidence="4 5">
    <name type="scientific">Hypholoma sublateritium (strain FD-334 SS-4)</name>
    <dbReference type="NCBI Taxonomy" id="945553"/>
    <lineage>
        <taxon>Eukaryota</taxon>
        <taxon>Fungi</taxon>
        <taxon>Dikarya</taxon>
        <taxon>Basidiomycota</taxon>
        <taxon>Agaricomycotina</taxon>
        <taxon>Agaricomycetes</taxon>
        <taxon>Agaricomycetidae</taxon>
        <taxon>Agaricales</taxon>
        <taxon>Agaricineae</taxon>
        <taxon>Strophariaceae</taxon>
        <taxon>Hypholoma</taxon>
    </lineage>
</organism>
<keyword evidence="5" id="KW-1185">Reference proteome</keyword>
<dbReference type="AlphaFoldDB" id="A0A0D2M377"/>
<evidence type="ECO:0000313" key="4">
    <source>
        <dbReference type="EMBL" id="KJA17608.1"/>
    </source>
</evidence>
<evidence type="ECO:0000313" key="5">
    <source>
        <dbReference type="Proteomes" id="UP000054270"/>
    </source>
</evidence>
<sequence length="680" mass="76360">MPDAQLLDRILSFTSPVLGVAQTAASLAPLPYLPGIFSALDAIVGTIQAGYDTMRGNQESFKGLAEDATGLITILTYWAAKESERTSEVEASVKDLHRTLENIAEFAQQQQGRSRLVRFVLSNEDNQLIQRHRQEIQDASKRFQINSLLSIHSQLSAIVSQLMQSEVKKYEEAEDGIQRRNKQVLEKLESKSDPGASHDSSAREDVPKCLPRTREAVINKIAAWLHDPQNFRPLMWMYGPAGSGKTSIAQSIAELLAELDRLGGSFFWSRSGAGRPTTTKQFAATVCFQLCKVIPGLIDHVASALEHDPGLFNLSMAKQMHQLVVQPLNRVFESDKSLFSTTGDSWLLLVDGLDECAGDAAQKDILNMLVESLSRLLFPLRVLVASRDEHVIRTTLSHHSIVEFLALADSSEYHADADIRTLFESRFKKIREDHAARDSLSNWPTSEQIDILVYRSAGLFIYADVVMKYIEHPSSHPGRRLKEILSMSSTGRDLPFSELDAMYALILKKIPPADIEQVQEIFKLMIYGIEVVDMSLALCDTLLCFEFQGEAAVLLKDLGSVITIPSPSEKNAVPLGFYHASFPDLLQSLPRLQQQNLERLYWDGAAAHAHFARLWINFYTGHQNDVSESLIKIFEPSIYTFQSEFRFKLFIVVSYHYNVRFNPSASMEPCYDAEFYCDAL</sequence>
<name>A0A0D2M377_HYPSF</name>
<proteinExistence type="predicted"/>
<accession>A0A0D2M377</accession>
<feature type="domain" description="Nephrocystin 3-like N-terminal" evidence="3">
    <location>
        <begin position="220"/>
        <end position="387"/>
    </location>
</feature>
<dbReference type="InterPro" id="IPR036537">
    <property type="entry name" value="Adaptor_Cbl_N_dom_sf"/>
</dbReference>
<dbReference type="STRING" id="945553.A0A0D2M377"/>